<organism evidence="1 2">
    <name type="scientific">Natronomonas pharaonis (strain ATCC 35678 / DSM 2160 / CIP 103997 / JCM 8858 / NBRC 14720 / NCIMB 2260 / Gabara)</name>
    <name type="common">Halobacterium pharaonis</name>
    <dbReference type="NCBI Taxonomy" id="348780"/>
    <lineage>
        <taxon>Archaea</taxon>
        <taxon>Methanobacteriati</taxon>
        <taxon>Methanobacteriota</taxon>
        <taxon>Stenosarchaea group</taxon>
        <taxon>Halobacteria</taxon>
        <taxon>Halobacteriales</taxon>
        <taxon>Natronomonadaceae</taxon>
        <taxon>Natronomonas</taxon>
    </lineage>
</organism>
<evidence type="ECO:0000313" key="2">
    <source>
        <dbReference type="Proteomes" id="UP000002698"/>
    </source>
</evidence>
<dbReference type="STRING" id="348780.NP_5286A"/>
<keyword evidence="2" id="KW-1185">Reference proteome</keyword>
<dbReference type="HOGENOM" id="CLU_1933317_0_0_2"/>
<dbReference type="PROSITE" id="PS51257">
    <property type="entry name" value="PROKAR_LIPOPROTEIN"/>
    <property type="match status" value="1"/>
</dbReference>
<dbReference type="EMBL" id="CR936257">
    <property type="protein sequence ID" value="CAI50734.2"/>
    <property type="molecule type" value="Genomic_DNA"/>
</dbReference>
<dbReference type="Proteomes" id="UP000002698">
    <property type="component" value="Chromosome"/>
</dbReference>
<proteinExistence type="predicted"/>
<dbReference type="GeneID" id="3702320"/>
<dbReference type="RefSeq" id="WP_049939758.1">
    <property type="nucleotide sequence ID" value="NC_007426.1"/>
</dbReference>
<name>A0A1U7EZL3_NATPD</name>
<evidence type="ECO:0000313" key="1">
    <source>
        <dbReference type="EMBL" id="CAI50734.2"/>
    </source>
</evidence>
<accession>A0A1U7EZL3</accession>
<dbReference type="OrthoDB" id="238522at2157"/>
<sequence length="130" mass="13512">MSSRLVSRRRAVAVAATVAVAGCLTEAGRRCRGNTVRLSMQPTTADDPLGLSSLGPEATGVIETARDGTHVEHCVVWEPSGDETGPSPGLAAVVGRLVDDSDRGPPAAGEELAVDVEYEQQAYRLVVAAE</sequence>
<dbReference type="EnsemblBacteria" id="CAI50734">
    <property type="protein sequence ID" value="CAI50734"/>
    <property type="gene ID" value="NP_5286A"/>
</dbReference>
<dbReference type="AlphaFoldDB" id="A0A1U7EZL3"/>
<dbReference type="KEGG" id="nph:NP_5286A"/>
<protein>
    <submittedName>
        <fullName evidence="1">Uncharacterized protein</fullName>
    </submittedName>
</protein>
<reference evidence="1 2" key="1">
    <citation type="journal article" date="2005" name="Genome Res.">
        <title>Living with two extremes: conclusions from the genome sequence of Natronomonas pharaonis.</title>
        <authorList>
            <person name="Falb M."/>
            <person name="Pfeiffer F."/>
            <person name="Palm P."/>
            <person name="Rodewald K."/>
            <person name="Hickmann V."/>
            <person name="Tittor J."/>
            <person name="Oesterhelt D."/>
        </authorList>
    </citation>
    <scope>NUCLEOTIDE SEQUENCE [LARGE SCALE GENOMIC DNA]</scope>
    <source>
        <strain evidence="2">ATCC 35678 / DSM 2160 / CIP 103997 / JCM 8858 / NBRC 14720 / NCIMB 2260 / Gabara</strain>
    </source>
</reference>
<gene>
    <name evidence="1" type="ordered locus">NP_5286A</name>
</gene>